<dbReference type="GO" id="GO:0045499">
    <property type="term" value="F:chemorepellent activity"/>
    <property type="evidence" value="ECO:0007669"/>
    <property type="project" value="TreeGrafter"/>
</dbReference>
<name>A0A0C9R4A9_9HYME</name>
<dbReference type="Gene3D" id="2.130.10.10">
    <property type="entry name" value="YVTN repeat-like/Quinoprotein amine dehydrogenase"/>
    <property type="match status" value="1"/>
</dbReference>
<dbReference type="InterPro" id="IPR027231">
    <property type="entry name" value="Semaphorin"/>
</dbReference>
<sequence>MCTRMKSNVMQLFFSCWAITTFSFAIAAWQENVRPKMYVQLGAEDVFRFTGNETHTDYFRLMLRDGNYLLIGGRNLVHNLSLTDLTEQQRLTWYSLDKDVKMCALKGKEDESCQNYMRIMAKTGTSNLLICATNAFKPMCRDYVVQSGNYTMASEKSGQALCPYDPQQNSTFVHVDGELYTGTVADFSGMDPIIYREPLQTEQYDSMSLNGMINYQLYIRRMIITVIEWGIIPS</sequence>
<evidence type="ECO:0000256" key="2">
    <source>
        <dbReference type="PROSITE-ProRule" id="PRU00352"/>
    </source>
</evidence>
<organism evidence="4">
    <name type="scientific">Fopius arisanus</name>
    <dbReference type="NCBI Taxonomy" id="64838"/>
    <lineage>
        <taxon>Eukaryota</taxon>
        <taxon>Metazoa</taxon>
        <taxon>Ecdysozoa</taxon>
        <taxon>Arthropoda</taxon>
        <taxon>Hexapoda</taxon>
        <taxon>Insecta</taxon>
        <taxon>Pterygota</taxon>
        <taxon>Neoptera</taxon>
        <taxon>Endopterygota</taxon>
        <taxon>Hymenoptera</taxon>
        <taxon>Apocrita</taxon>
        <taxon>Ichneumonoidea</taxon>
        <taxon>Braconidae</taxon>
        <taxon>Opiinae</taxon>
        <taxon>Fopius</taxon>
    </lineage>
</organism>
<evidence type="ECO:0000313" key="4">
    <source>
        <dbReference type="EMBL" id="JAG72492.1"/>
    </source>
</evidence>
<reference evidence="4" key="1">
    <citation type="submission" date="2015-01" db="EMBL/GenBank/DDBJ databases">
        <title>Transcriptome Assembly of Fopius arisanus.</title>
        <authorList>
            <person name="Geib S."/>
        </authorList>
    </citation>
    <scope>NUCLEOTIDE SEQUENCE</scope>
</reference>
<feature type="domain" description="Sema" evidence="3">
    <location>
        <begin position="30"/>
        <end position="234"/>
    </location>
</feature>
<dbReference type="GO" id="GO:0005886">
    <property type="term" value="C:plasma membrane"/>
    <property type="evidence" value="ECO:0007669"/>
    <property type="project" value="TreeGrafter"/>
</dbReference>
<dbReference type="InterPro" id="IPR036352">
    <property type="entry name" value="Semap_dom_sf"/>
</dbReference>
<dbReference type="GO" id="GO:0030335">
    <property type="term" value="P:positive regulation of cell migration"/>
    <property type="evidence" value="ECO:0007669"/>
    <property type="project" value="TreeGrafter"/>
</dbReference>
<keyword evidence="1" id="KW-0221">Differentiation</keyword>
<dbReference type="InterPro" id="IPR001627">
    <property type="entry name" value="Semap_dom"/>
</dbReference>
<gene>
    <name evidence="4" type="primary">Sema-1a</name>
    <name evidence="4" type="ORF">g.29936</name>
</gene>
<comment type="caution">
    <text evidence="2">Lacks conserved residue(s) required for the propagation of feature annotation.</text>
</comment>
<dbReference type="GO" id="GO:0007411">
    <property type="term" value="P:axon guidance"/>
    <property type="evidence" value="ECO:0007669"/>
    <property type="project" value="TreeGrafter"/>
</dbReference>
<dbReference type="SUPFAM" id="SSF101912">
    <property type="entry name" value="Sema domain"/>
    <property type="match status" value="1"/>
</dbReference>
<dbReference type="AlphaFoldDB" id="A0A0C9R4A9"/>
<evidence type="ECO:0000256" key="1">
    <source>
        <dbReference type="ARBA" id="ARBA00022782"/>
    </source>
</evidence>
<dbReference type="PROSITE" id="PS51004">
    <property type="entry name" value="SEMA"/>
    <property type="match status" value="1"/>
</dbReference>
<dbReference type="GO" id="GO:0030215">
    <property type="term" value="F:semaphorin receptor binding"/>
    <property type="evidence" value="ECO:0007669"/>
    <property type="project" value="InterPro"/>
</dbReference>
<accession>A0A0C9R4A9</accession>
<dbReference type="EMBL" id="GBYB01002725">
    <property type="protein sequence ID" value="JAG72492.1"/>
    <property type="molecule type" value="Transcribed_RNA"/>
</dbReference>
<protein>
    <submittedName>
        <fullName evidence="4">Sema-1a protein</fullName>
    </submittedName>
</protein>
<evidence type="ECO:0000259" key="3">
    <source>
        <dbReference type="PROSITE" id="PS51004"/>
    </source>
</evidence>
<dbReference type="PANTHER" id="PTHR11036:SF127">
    <property type="entry name" value="SEMAPHORIN-1A"/>
    <property type="match status" value="1"/>
</dbReference>
<proteinExistence type="predicted"/>
<dbReference type="InterPro" id="IPR015943">
    <property type="entry name" value="WD40/YVTN_repeat-like_dom_sf"/>
</dbReference>
<dbReference type="GO" id="GO:0071526">
    <property type="term" value="P:semaphorin-plexin signaling pathway"/>
    <property type="evidence" value="ECO:0007669"/>
    <property type="project" value="TreeGrafter"/>
</dbReference>
<dbReference type="PANTHER" id="PTHR11036">
    <property type="entry name" value="SEMAPHORIN"/>
    <property type="match status" value="1"/>
</dbReference>